<gene>
    <name evidence="1" type="ORF">ESZ50_02670</name>
</gene>
<name>A0A6C2C8I8_9LACO</name>
<reference evidence="1 2" key="1">
    <citation type="submission" date="2019-01" db="EMBL/GenBank/DDBJ databases">
        <title>Weissella sp. nov., a novel lactic acid bacterium isolated from animal feces.</title>
        <authorList>
            <person name="Wang L.-T."/>
        </authorList>
    </citation>
    <scope>NUCLEOTIDE SEQUENCE [LARGE SCALE GENOMIC DNA]</scope>
    <source>
        <strain evidence="1 2">8H-2</strain>
    </source>
</reference>
<sequence length="127" mass="14833">MDHEFEQGYERARHFFNEHYLDRGMLKWMGYYLSDHTQSIAKDARAQVEIDSRTRKQEMTESEISDILFHSYENTLPVVVQVSGQTIEGTLPEKITGKVLGYDENNAVFIGKQAIIIKDIWWVGYLD</sequence>
<evidence type="ECO:0000313" key="2">
    <source>
        <dbReference type="Proteomes" id="UP000371977"/>
    </source>
</evidence>
<comment type="caution">
    <text evidence="1">The sequence shown here is derived from an EMBL/GenBank/DDBJ whole genome shotgun (WGS) entry which is preliminary data.</text>
</comment>
<keyword evidence="2" id="KW-1185">Reference proteome</keyword>
<dbReference type="EMBL" id="SDGZ01000009">
    <property type="protein sequence ID" value="TYC50274.1"/>
    <property type="molecule type" value="Genomic_DNA"/>
</dbReference>
<dbReference type="Proteomes" id="UP000371977">
    <property type="component" value="Unassembled WGS sequence"/>
</dbReference>
<dbReference type="RefSeq" id="WP_148622065.1">
    <property type="nucleotide sequence ID" value="NZ_SDGZ01000009.1"/>
</dbReference>
<dbReference type="OrthoDB" id="1644322at2"/>
<protein>
    <submittedName>
        <fullName evidence="1">Uncharacterized protein</fullName>
    </submittedName>
</protein>
<dbReference type="AlphaFoldDB" id="A0A6C2C8I8"/>
<organism evidence="1 2">
    <name type="scientific">Weissella muntiaci</name>
    <dbReference type="NCBI Taxonomy" id="2508881"/>
    <lineage>
        <taxon>Bacteria</taxon>
        <taxon>Bacillati</taxon>
        <taxon>Bacillota</taxon>
        <taxon>Bacilli</taxon>
        <taxon>Lactobacillales</taxon>
        <taxon>Lactobacillaceae</taxon>
        <taxon>Weissella</taxon>
    </lineage>
</organism>
<evidence type="ECO:0000313" key="1">
    <source>
        <dbReference type="EMBL" id="TYC50274.1"/>
    </source>
</evidence>
<proteinExistence type="predicted"/>
<accession>A0A6C2C8I8</accession>